<keyword evidence="4 6" id="KW-0472">Membrane</keyword>
<feature type="domain" description="NADH-Ubiquinone oxidoreductase (complex I) chain 5 N-terminal" evidence="8">
    <location>
        <begin position="73"/>
        <end position="124"/>
    </location>
</feature>
<evidence type="ECO:0000256" key="1">
    <source>
        <dbReference type="ARBA" id="ARBA00004127"/>
    </source>
</evidence>
<dbReference type="Pfam" id="PF00662">
    <property type="entry name" value="Proton_antipo_N"/>
    <property type="match status" value="1"/>
</dbReference>
<dbReference type="NCBIfam" id="TIGR01974">
    <property type="entry name" value="NDH_I_L"/>
    <property type="match status" value="1"/>
</dbReference>
<dbReference type="AlphaFoldDB" id="A0AA40ZS42"/>
<evidence type="ECO:0000256" key="5">
    <source>
        <dbReference type="RuleBase" id="RU000320"/>
    </source>
</evidence>
<protein>
    <submittedName>
        <fullName evidence="9">NADH-quinone oxidoreductase subunit L</fullName>
    </submittedName>
</protein>
<dbReference type="NCBIfam" id="NF005141">
    <property type="entry name" value="PRK06590.1"/>
    <property type="match status" value="1"/>
</dbReference>
<dbReference type="GO" id="GO:0012505">
    <property type="term" value="C:endomembrane system"/>
    <property type="evidence" value="ECO:0007669"/>
    <property type="project" value="UniProtKB-SubCell"/>
</dbReference>
<feature type="transmembrane region" description="Helical" evidence="6">
    <location>
        <begin position="424"/>
        <end position="445"/>
    </location>
</feature>
<evidence type="ECO:0000259" key="7">
    <source>
        <dbReference type="Pfam" id="PF00361"/>
    </source>
</evidence>
<feature type="transmembrane region" description="Helical" evidence="6">
    <location>
        <begin position="91"/>
        <end position="111"/>
    </location>
</feature>
<keyword evidence="10" id="KW-1185">Reference proteome</keyword>
<feature type="transmembrane region" description="Helical" evidence="6">
    <location>
        <begin position="349"/>
        <end position="370"/>
    </location>
</feature>
<dbReference type="GO" id="GO:0015990">
    <property type="term" value="P:electron transport coupled proton transport"/>
    <property type="evidence" value="ECO:0007669"/>
    <property type="project" value="TreeGrafter"/>
</dbReference>
<evidence type="ECO:0000256" key="4">
    <source>
        <dbReference type="ARBA" id="ARBA00023136"/>
    </source>
</evidence>
<dbReference type="Pfam" id="PF00361">
    <property type="entry name" value="Proton_antipo_M"/>
    <property type="match status" value="1"/>
</dbReference>
<reference evidence="9 10" key="1">
    <citation type="journal article" date="2021" name="Sci. Rep.">
        <title>The distribution of antibiotic resistance genes in chicken gut microbiota commensals.</title>
        <authorList>
            <person name="Juricova H."/>
            <person name="Matiasovicova J."/>
            <person name="Kubasova T."/>
            <person name="Cejkova D."/>
            <person name="Rychlik I."/>
        </authorList>
    </citation>
    <scope>NUCLEOTIDE SEQUENCE [LARGE SCALE GENOMIC DNA]</scope>
    <source>
        <strain evidence="9 10">An421</strain>
    </source>
</reference>
<feature type="transmembrane region" description="Helical" evidence="6">
    <location>
        <begin position="311"/>
        <end position="329"/>
    </location>
</feature>
<gene>
    <name evidence="9" type="primary">nuoL</name>
    <name evidence="9" type="ORF">H6D15_04745</name>
</gene>
<feature type="transmembrane region" description="Helical" evidence="6">
    <location>
        <begin position="123"/>
        <end position="141"/>
    </location>
</feature>
<feature type="transmembrane region" description="Helical" evidence="6">
    <location>
        <begin position="466"/>
        <end position="488"/>
    </location>
</feature>
<dbReference type="PRINTS" id="PR01435">
    <property type="entry name" value="NPOXDRDTASE5"/>
</dbReference>
<evidence type="ECO:0000256" key="3">
    <source>
        <dbReference type="ARBA" id="ARBA00022989"/>
    </source>
</evidence>
<dbReference type="PRINTS" id="PR01434">
    <property type="entry name" value="NADHDHGNASE5"/>
</dbReference>
<feature type="transmembrane region" description="Helical" evidence="6">
    <location>
        <begin position="218"/>
        <end position="242"/>
    </location>
</feature>
<dbReference type="GO" id="GO:0003954">
    <property type="term" value="F:NADH dehydrogenase activity"/>
    <property type="evidence" value="ECO:0007669"/>
    <property type="project" value="TreeGrafter"/>
</dbReference>
<feature type="domain" description="NADH:quinone oxidoreductase/Mrp antiporter transmembrane" evidence="7">
    <location>
        <begin position="140"/>
        <end position="434"/>
    </location>
</feature>
<evidence type="ECO:0000256" key="2">
    <source>
        <dbReference type="ARBA" id="ARBA00022692"/>
    </source>
</evidence>
<feature type="transmembrane region" description="Helical" evidence="6">
    <location>
        <begin position="6"/>
        <end position="25"/>
    </location>
</feature>
<feature type="transmembrane region" description="Helical" evidence="6">
    <location>
        <begin position="254"/>
        <end position="280"/>
    </location>
</feature>
<evidence type="ECO:0000259" key="8">
    <source>
        <dbReference type="Pfam" id="PF00662"/>
    </source>
</evidence>
<feature type="transmembrane region" description="Helical" evidence="6">
    <location>
        <begin position="177"/>
        <end position="198"/>
    </location>
</feature>
<dbReference type="GO" id="GO:0008137">
    <property type="term" value="F:NADH dehydrogenase (ubiquinone) activity"/>
    <property type="evidence" value="ECO:0007669"/>
    <property type="project" value="InterPro"/>
</dbReference>
<feature type="transmembrane region" description="Helical" evidence="6">
    <location>
        <begin position="147"/>
        <end position="165"/>
    </location>
</feature>
<keyword evidence="3 6" id="KW-1133">Transmembrane helix</keyword>
<dbReference type="PANTHER" id="PTHR42829">
    <property type="entry name" value="NADH-UBIQUINONE OXIDOREDUCTASE CHAIN 5"/>
    <property type="match status" value="1"/>
</dbReference>
<dbReference type="EMBL" id="JACJMO010000004">
    <property type="protein sequence ID" value="MBM6856915.1"/>
    <property type="molecule type" value="Genomic_DNA"/>
</dbReference>
<feature type="transmembrane region" description="Helical" evidence="6">
    <location>
        <begin position="508"/>
        <end position="528"/>
    </location>
</feature>
<keyword evidence="2 5" id="KW-0812">Transmembrane</keyword>
<dbReference type="GO" id="GO:0042773">
    <property type="term" value="P:ATP synthesis coupled electron transport"/>
    <property type="evidence" value="ECO:0007669"/>
    <property type="project" value="InterPro"/>
</dbReference>
<comment type="subcellular location">
    <subcellularLocation>
        <location evidence="1">Endomembrane system</location>
        <topology evidence="1">Multi-pass membrane protein</topology>
    </subcellularLocation>
    <subcellularLocation>
        <location evidence="5">Membrane</location>
        <topology evidence="5">Multi-pass membrane protein</topology>
    </subcellularLocation>
</comment>
<dbReference type="InterPro" id="IPR001516">
    <property type="entry name" value="Proton_antipo_N"/>
</dbReference>
<evidence type="ECO:0000256" key="6">
    <source>
        <dbReference type="SAM" id="Phobius"/>
    </source>
</evidence>
<feature type="transmembrane region" description="Helical" evidence="6">
    <location>
        <begin position="611"/>
        <end position="627"/>
    </location>
</feature>
<feature type="transmembrane region" description="Helical" evidence="6">
    <location>
        <begin position="32"/>
        <end position="53"/>
    </location>
</feature>
<dbReference type="RefSeq" id="WP_204971295.1">
    <property type="nucleotide sequence ID" value="NZ_JAAZTS010000004.1"/>
</dbReference>
<proteinExistence type="predicted"/>
<evidence type="ECO:0000313" key="10">
    <source>
        <dbReference type="Proteomes" id="UP000698924"/>
    </source>
</evidence>
<dbReference type="InterPro" id="IPR003945">
    <property type="entry name" value="NU5C-like"/>
</dbReference>
<organism evidence="9 10">
    <name type="scientific">Caecibacteroides pullorum</name>
    <dbReference type="NCBI Taxonomy" id="2725562"/>
    <lineage>
        <taxon>Bacteria</taxon>
        <taxon>Pseudomonadati</taxon>
        <taxon>Bacteroidota</taxon>
        <taxon>Bacteroidia</taxon>
        <taxon>Bacteroidales</taxon>
        <taxon>Bacteroidaceae</taxon>
        <taxon>Caecibacteroides</taxon>
    </lineage>
</organism>
<dbReference type="GO" id="GO:0016020">
    <property type="term" value="C:membrane"/>
    <property type="evidence" value="ECO:0007669"/>
    <property type="project" value="UniProtKB-SubCell"/>
</dbReference>
<dbReference type="InterPro" id="IPR018393">
    <property type="entry name" value="NADHpl_OxRdtase_5_subgr"/>
</dbReference>
<feature type="transmembrane region" description="Helical" evidence="6">
    <location>
        <begin position="286"/>
        <end position="304"/>
    </location>
</feature>
<evidence type="ECO:0000313" key="9">
    <source>
        <dbReference type="EMBL" id="MBM6856915.1"/>
    </source>
</evidence>
<name>A0AA40ZS42_9BACT</name>
<comment type="caution">
    <text evidence="9">The sequence shown here is derived from an EMBL/GenBank/DDBJ whole genome shotgun (WGS) entry which is preliminary data.</text>
</comment>
<dbReference type="PANTHER" id="PTHR42829:SF2">
    <property type="entry name" value="NADH-UBIQUINONE OXIDOREDUCTASE CHAIN 5"/>
    <property type="match status" value="1"/>
</dbReference>
<dbReference type="Proteomes" id="UP000698924">
    <property type="component" value="Unassembled WGS sequence"/>
</dbReference>
<accession>A0AA40ZS42</accession>
<feature type="transmembrane region" description="Helical" evidence="6">
    <location>
        <begin position="390"/>
        <end position="409"/>
    </location>
</feature>
<dbReference type="InterPro" id="IPR001750">
    <property type="entry name" value="ND/Mrp_TM"/>
</dbReference>
<dbReference type="Gene3D" id="1.20.5.2700">
    <property type="match status" value="1"/>
</dbReference>
<sequence length="628" mass="69225">MEYTILILLLPFLSFLTLGIGGKWMTHRTAGLIGTVVLGAVAVLSYLTAWSYFSAPRLADGTYATLMPYNFHWLPFSENLSIDMGILLDPISVVMLIVISTVSLMVHIYSFGYMKGERGFQRYYAFLSLFTMSMLGLVVATNIFQMYLFWELVGVSSYLLIGFYYTKPAAIAASKKAFIVTRFADLGFLIGILVYGYYVGTYTFTPTEMALAKGGAMLPLALGLMFIGGAGKSAMFPLHIWLPDAMEGPTPVSALIHAATMVVAGVYLVARMFPLFIAYAPETLHIVAYVGAFTAFYAASVACVQSDIKRVLAFSTISQIGFMMVALGVCTSADPHEGGLGYMAGMFHLFTHAMFKALLFLGAGSIIHAVHSNEMSAMGGLRKYMPITHWTFLIACLAIAGIPPFSGFFSKDEILTACFQFSPAMGWIMTIIAAMTAFYMFRLYFGIFWGKENKELHAEHTPHESPLSMTLPLMVLAAITLVAGFIPFGHLVSSNGLAYDIHIDKSVAGTSIAVAALAIAIATPMYLYERQPLADALQRRFRGLWTAAYHRFYIDEIYQFITHKIIFGCISRPIAWWDRHVVDGFFNFLAWSAEATSDEIRGLQSGRVQQYALVFLLGALALILILII</sequence>